<evidence type="ECO:0000313" key="9">
    <source>
        <dbReference type="Proteomes" id="UP001066276"/>
    </source>
</evidence>
<dbReference type="GO" id="GO:0004550">
    <property type="term" value="F:nucleoside diphosphate kinase activity"/>
    <property type="evidence" value="ECO:0007669"/>
    <property type="project" value="UniProtKB-EC"/>
</dbReference>
<comment type="similarity">
    <text evidence="2 6">Belongs to the NDK family.</text>
</comment>
<evidence type="ECO:0000256" key="5">
    <source>
        <dbReference type="ARBA" id="ARBA00022777"/>
    </source>
</evidence>
<keyword evidence="5" id="KW-0418">Kinase</keyword>
<evidence type="ECO:0000313" key="8">
    <source>
        <dbReference type="EMBL" id="KAJ1098619.1"/>
    </source>
</evidence>
<comment type="cofactor">
    <cofactor evidence="1">
        <name>Mg(2+)</name>
        <dbReference type="ChEBI" id="CHEBI:18420"/>
    </cofactor>
</comment>
<dbReference type="EC" id="2.7.4.6" evidence="3"/>
<evidence type="ECO:0000256" key="6">
    <source>
        <dbReference type="PROSITE-ProRule" id="PRU00706"/>
    </source>
</evidence>
<feature type="domain" description="Nucleoside diphosphate kinase-like" evidence="7">
    <location>
        <begin position="75"/>
        <end position="161"/>
    </location>
</feature>
<dbReference type="AlphaFoldDB" id="A0AAV7M658"/>
<keyword evidence="9" id="KW-1185">Reference proteome</keyword>
<dbReference type="SUPFAM" id="SSF54919">
    <property type="entry name" value="Nucleoside diphosphate kinase, NDK"/>
    <property type="match status" value="1"/>
</dbReference>
<name>A0AAV7M658_PLEWA</name>
<dbReference type="InterPro" id="IPR036850">
    <property type="entry name" value="NDK-like_dom_sf"/>
</dbReference>
<protein>
    <recommendedName>
        <fullName evidence="3">nucleoside-diphosphate kinase</fullName>
        <ecNumber evidence="3">2.7.4.6</ecNumber>
    </recommendedName>
</protein>
<dbReference type="PANTHER" id="PTHR11349">
    <property type="entry name" value="NUCLEOSIDE DIPHOSPHATE KINASE"/>
    <property type="match status" value="1"/>
</dbReference>
<dbReference type="Pfam" id="PF00334">
    <property type="entry name" value="NDK"/>
    <property type="match status" value="1"/>
</dbReference>
<dbReference type="EMBL" id="JANPWB010000014">
    <property type="protein sequence ID" value="KAJ1098619.1"/>
    <property type="molecule type" value="Genomic_DNA"/>
</dbReference>
<proteinExistence type="inferred from homology"/>
<dbReference type="Proteomes" id="UP001066276">
    <property type="component" value="Chromosome 10"/>
</dbReference>
<dbReference type="SMART" id="SM00562">
    <property type="entry name" value="NDK"/>
    <property type="match status" value="1"/>
</dbReference>
<evidence type="ECO:0000256" key="1">
    <source>
        <dbReference type="ARBA" id="ARBA00001946"/>
    </source>
</evidence>
<comment type="caution">
    <text evidence="8">The sequence shown here is derived from an EMBL/GenBank/DDBJ whole genome shotgun (WGS) entry which is preliminary data.</text>
</comment>
<comment type="caution">
    <text evidence="6">Lacks conserved residue(s) required for the propagation of feature annotation.</text>
</comment>
<evidence type="ECO:0000256" key="4">
    <source>
        <dbReference type="ARBA" id="ARBA00022679"/>
    </source>
</evidence>
<sequence>MEPSYGHASISTGHGTQRERGFTYREAVTLSRRKVIAAPLKCFTLKGGRSARFPPLMEAAVGEGEEKNMSGNGITERTFICIKPDGVQRGLVGEIIKRFEQKGYRLMAMKFMQVWEGFNVVKTGRVMLGETNPVDSRPGTIRGDFCVQVGSNGKTDNSMCATNLATGKVLCGSPTGAVSLYADDALAYERTDNSCFFLLLSWISGTKTSLKVN</sequence>
<evidence type="ECO:0000256" key="3">
    <source>
        <dbReference type="ARBA" id="ARBA00012966"/>
    </source>
</evidence>
<evidence type="ECO:0000259" key="7">
    <source>
        <dbReference type="SMART" id="SM00562"/>
    </source>
</evidence>
<dbReference type="PROSITE" id="PS51374">
    <property type="entry name" value="NDPK_LIKE"/>
    <property type="match status" value="1"/>
</dbReference>
<evidence type="ECO:0000256" key="2">
    <source>
        <dbReference type="ARBA" id="ARBA00008142"/>
    </source>
</evidence>
<dbReference type="InterPro" id="IPR034907">
    <property type="entry name" value="NDK-like_dom"/>
</dbReference>
<organism evidence="8 9">
    <name type="scientific">Pleurodeles waltl</name>
    <name type="common">Iberian ribbed newt</name>
    <dbReference type="NCBI Taxonomy" id="8319"/>
    <lineage>
        <taxon>Eukaryota</taxon>
        <taxon>Metazoa</taxon>
        <taxon>Chordata</taxon>
        <taxon>Craniata</taxon>
        <taxon>Vertebrata</taxon>
        <taxon>Euteleostomi</taxon>
        <taxon>Amphibia</taxon>
        <taxon>Batrachia</taxon>
        <taxon>Caudata</taxon>
        <taxon>Salamandroidea</taxon>
        <taxon>Salamandridae</taxon>
        <taxon>Pleurodelinae</taxon>
        <taxon>Pleurodeles</taxon>
    </lineage>
</organism>
<dbReference type="Gene3D" id="3.30.70.141">
    <property type="entry name" value="Nucleoside diphosphate kinase-like domain"/>
    <property type="match status" value="2"/>
</dbReference>
<gene>
    <name evidence="8" type="ORF">NDU88_003726</name>
</gene>
<keyword evidence="4" id="KW-0808">Transferase</keyword>
<accession>A0AAV7M658</accession>
<reference evidence="8" key="1">
    <citation type="journal article" date="2022" name="bioRxiv">
        <title>Sequencing and chromosome-scale assembly of the giantPleurodeles waltlgenome.</title>
        <authorList>
            <person name="Brown T."/>
            <person name="Elewa A."/>
            <person name="Iarovenko S."/>
            <person name="Subramanian E."/>
            <person name="Araus A.J."/>
            <person name="Petzold A."/>
            <person name="Susuki M."/>
            <person name="Suzuki K.-i.T."/>
            <person name="Hayashi T."/>
            <person name="Toyoda A."/>
            <person name="Oliveira C."/>
            <person name="Osipova E."/>
            <person name="Leigh N.D."/>
            <person name="Simon A."/>
            <person name="Yun M.H."/>
        </authorList>
    </citation>
    <scope>NUCLEOTIDE SEQUENCE</scope>
    <source>
        <strain evidence="8">20211129_DDA</strain>
        <tissue evidence="8">Liver</tissue>
    </source>
</reference>